<reference evidence="16 17" key="1">
    <citation type="journal article" date="2023" name="Hortic Res">
        <title>Pangenome of water caltrop reveals structural variations and asymmetric subgenome divergence after allopolyploidization.</title>
        <authorList>
            <person name="Zhang X."/>
            <person name="Chen Y."/>
            <person name="Wang L."/>
            <person name="Yuan Y."/>
            <person name="Fang M."/>
            <person name="Shi L."/>
            <person name="Lu R."/>
            <person name="Comes H.P."/>
            <person name="Ma Y."/>
            <person name="Chen Y."/>
            <person name="Huang G."/>
            <person name="Zhou Y."/>
            <person name="Zheng Z."/>
            <person name="Qiu Y."/>
        </authorList>
    </citation>
    <scope>NUCLEOTIDE SEQUENCE [LARGE SCALE GENOMIC DNA]</scope>
    <source>
        <tissue evidence="16">Roots</tissue>
    </source>
</reference>
<keyword evidence="3" id="KW-0433">Leucine-rich repeat</keyword>
<feature type="region of interest" description="Disordered" evidence="12">
    <location>
        <begin position="282"/>
        <end position="317"/>
    </location>
</feature>
<dbReference type="PROSITE" id="PS50011">
    <property type="entry name" value="PROTEIN_KINASE_DOM"/>
    <property type="match status" value="1"/>
</dbReference>
<keyword evidence="6" id="KW-0677">Repeat</keyword>
<keyword evidence="5 14" id="KW-0732">Signal</keyword>
<dbReference type="Gene3D" id="1.10.510.10">
    <property type="entry name" value="Transferase(Phosphotransferase) domain 1"/>
    <property type="match status" value="1"/>
</dbReference>
<sequence>MERKLLIFVATFLIWSTILSPTVLAKPVEDKQALLDFIRNISHSQPLNWNKDSSVCQSWTGVRCSADESRVISLRLPRMGLQGPIPPNTLGRLTAIKLLNLRMNNLSGPFPPDFSNLRNLTALFLQMNNLASPLPDDWLVWQNLTVLDLSHNHFNGSIPSSMSILTHLRYLNIADNSLSGEIPDLMLPQLQQLNLANNSLTGRVPPSLKNFPISAFIGNNLTFDSNAAPPANPLEPPAAQPEKESKKLSGSALLGVVIAACLAVFILSAVLMICCYPRRTSSDLEEPTAGAVEKMKKQKEVSSKKKGGIGGGATDKRHDHEEKQLVFFQGCSYAFDLEDLLTASAEVLGKGTYGTAYKAALADTTTVVVVKRLKEVGVGKKEFEQQMEMIGRIRHENVVPLRAYYCSKDEKLLVYDLYTQGSLSSLLHDGDRDQDETRRAPLDWEARLRIAIGAARGLTYIHKLNGGKLIHGNVRASNVFFNPAGSGCISDAALAQVMNPIPPPMMRVAGYRAPEVTDSRKPTQASDVYSFGVVLLELLTGKSPTHATRRDEVVHLVRWVNSVVREEWTAEVFDVELLRYPNIEEEMVTLLQIGMACASRVPEKRPKMSEVVRMMEDIRRTGPIDLPASREIRSEHSSSTATPVAADMGASPSALHAQIASNAAATVAMQSSSQVDQLTAAQDQPQLPSTTTTATQ</sequence>
<evidence type="ECO:0000256" key="14">
    <source>
        <dbReference type="SAM" id="SignalP"/>
    </source>
</evidence>
<keyword evidence="9 13" id="KW-1133">Transmembrane helix</keyword>
<dbReference type="GO" id="GO:0005524">
    <property type="term" value="F:ATP binding"/>
    <property type="evidence" value="ECO:0007669"/>
    <property type="project" value="UniProtKB-UniRule"/>
</dbReference>
<evidence type="ECO:0000313" key="16">
    <source>
        <dbReference type="EMBL" id="KAK4743467.1"/>
    </source>
</evidence>
<feature type="signal peptide" evidence="14">
    <location>
        <begin position="1"/>
        <end position="25"/>
    </location>
</feature>
<feature type="transmembrane region" description="Helical" evidence="13">
    <location>
        <begin position="252"/>
        <end position="276"/>
    </location>
</feature>
<dbReference type="FunFam" id="1.10.510.10:FF:000095">
    <property type="entry name" value="protein STRUBBELIG-RECEPTOR FAMILY 8"/>
    <property type="match status" value="1"/>
</dbReference>
<dbReference type="SUPFAM" id="SSF52058">
    <property type="entry name" value="L domain-like"/>
    <property type="match status" value="1"/>
</dbReference>
<feature type="region of interest" description="Disordered" evidence="12">
    <location>
        <begin position="622"/>
        <end position="647"/>
    </location>
</feature>
<dbReference type="InterPro" id="IPR000719">
    <property type="entry name" value="Prot_kinase_dom"/>
</dbReference>
<dbReference type="InterPro" id="IPR017441">
    <property type="entry name" value="Protein_kinase_ATP_BS"/>
</dbReference>
<evidence type="ECO:0000256" key="8">
    <source>
        <dbReference type="ARBA" id="ARBA00022840"/>
    </source>
</evidence>
<dbReference type="Gene3D" id="3.30.200.20">
    <property type="entry name" value="Phosphorylase Kinase, domain 1"/>
    <property type="match status" value="1"/>
</dbReference>
<keyword evidence="17" id="KW-1185">Reference proteome</keyword>
<keyword evidence="2" id="KW-0597">Phosphoprotein</keyword>
<dbReference type="PANTHER" id="PTHR48010:SF1">
    <property type="entry name" value="PROTEIN KINASE DOMAIN-CONTAINING PROTEIN"/>
    <property type="match status" value="1"/>
</dbReference>
<evidence type="ECO:0000256" key="12">
    <source>
        <dbReference type="SAM" id="MobiDB-lite"/>
    </source>
</evidence>
<name>A0AAN7JHF6_9MYRT</name>
<dbReference type="InterPro" id="IPR013210">
    <property type="entry name" value="LRR_N_plant-typ"/>
</dbReference>
<feature type="compositionally biased region" description="Basic and acidic residues" evidence="12">
    <location>
        <begin position="293"/>
        <end position="303"/>
    </location>
</feature>
<evidence type="ECO:0000256" key="4">
    <source>
        <dbReference type="ARBA" id="ARBA00022692"/>
    </source>
</evidence>
<evidence type="ECO:0000256" key="2">
    <source>
        <dbReference type="ARBA" id="ARBA00022553"/>
    </source>
</evidence>
<keyword evidence="10 13" id="KW-0472">Membrane</keyword>
<organism evidence="16 17">
    <name type="scientific">Trapa incisa</name>
    <dbReference type="NCBI Taxonomy" id="236973"/>
    <lineage>
        <taxon>Eukaryota</taxon>
        <taxon>Viridiplantae</taxon>
        <taxon>Streptophyta</taxon>
        <taxon>Embryophyta</taxon>
        <taxon>Tracheophyta</taxon>
        <taxon>Spermatophyta</taxon>
        <taxon>Magnoliopsida</taxon>
        <taxon>eudicotyledons</taxon>
        <taxon>Gunneridae</taxon>
        <taxon>Pentapetalae</taxon>
        <taxon>rosids</taxon>
        <taxon>malvids</taxon>
        <taxon>Myrtales</taxon>
        <taxon>Lythraceae</taxon>
        <taxon>Trapa</taxon>
    </lineage>
</organism>
<dbReference type="PROSITE" id="PS00107">
    <property type="entry name" value="PROTEIN_KINASE_ATP"/>
    <property type="match status" value="1"/>
</dbReference>
<dbReference type="GO" id="GO:0016020">
    <property type="term" value="C:membrane"/>
    <property type="evidence" value="ECO:0007669"/>
    <property type="project" value="UniProtKB-SubCell"/>
</dbReference>
<dbReference type="FunFam" id="3.80.10.10:FF:000234">
    <property type="entry name" value="Probable inactive receptor kinase RLK902"/>
    <property type="match status" value="1"/>
</dbReference>
<dbReference type="PANTHER" id="PTHR48010">
    <property type="entry name" value="OS05G0588300 PROTEIN"/>
    <property type="match status" value="1"/>
</dbReference>
<dbReference type="EMBL" id="JAXIOK010000023">
    <property type="protein sequence ID" value="KAK4743467.1"/>
    <property type="molecule type" value="Genomic_DNA"/>
</dbReference>
<dbReference type="InterPro" id="IPR032675">
    <property type="entry name" value="LRR_dom_sf"/>
</dbReference>
<evidence type="ECO:0000256" key="10">
    <source>
        <dbReference type="ARBA" id="ARBA00023136"/>
    </source>
</evidence>
<evidence type="ECO:0000256" key="11">
    <source>
        <dbReference type="PROSITE-ProRule" id="PRU10141"/>
    </source>
</evidence>
<proteinExistence type="predicted"/>
<evidence type="ECO:0000256" key="3">
    <source>
        <dbReference type="ARBA" id="ARBA00022614"/>
    </source>
</evidence>
<keyword evidence="8 11" id="KW-0067">ATP-binding</keyword>
<dbReference type="InterPro" id="IPR001245">
    <property type="entry name" value="Ser-Thr/Tyr_kinase_cat_dom"/>
</dbReference>
<evidence type="ECO:0000256" key="9">
    <source>
        <dbReference type="ARBA" id="ARBA00022989"/>
    </source>
</evidence>
<keyword evidence="4 13" id="KW-0812">Transmembrane</keyword>
<feature type="chain" id="PRO_5042929281" description="Protein kinase domain-containing protein" evidence="14">
    <location>
        <begin position="26"/>
        <end position="696"/>
    </location>
</feature>
<dbReference type="AlphaFoldDB" id="A0AAN7JHF6"/>
<dbReference type="InterPro" id="IPR001611">
    <property type="entry name" value="Leu-rich_rpt"/>
</dbReference>
<comment type="subcellular location">
    <subcellularLocation>
        <location evidence="1">Membrane</location>
    </subcellularLocation>
</comment>
<evidence type="ECO:0000256" key="5">
    <source>
        <dbReference type="ARBA" id="ARBA00022729"/>
    </source>
</evidence>
<evidence type="ECO:0000256" key="1">
    <source>
        <dbReference type="ARBA" id="ARBA00004370"/>
    </source>
</evidence>
<dbReference type="Pfam" id="PF00560">
    <property type="entry name" value="LRR_1"/>
    <property type="match status" value="4"/>
</dbReference>
<feature type="binding site" evidence="11">
    <location>
        <position position="371"/>
    </location>
    <ligand>
        <name>ATP</name>
        <dbReference type="ChEBI" id="CHEBI:30616"/>
    </ligand>
</feature>
<dbReference type="Gene3D" id="3.80.10.10">
    <property type="entry name" value="Ribonuclease Inhibitor"/>
    <property type="match status" value="2"/>
</dbReference>
<gene>
    <name evidence="16" type="ORF">SAY87_001468</name>
</gene>
<evidence type="ECO:0000256" key="7">
    <source>
        <dbReference type="ARBA" id="ARBA00022741"/>
    </source>
</evidence>
<feature type="domain" description="Protein kinase" evidence="15">
    <location>
        <begin position="342"/>
        <end position="618"/>
    </location>
</feature>
<evidence type="ECO:0000259" key="15">
    <source>
        <dbReference type="PROSITE" id="PS50011"/>
    </source>
</evidence>
<dbReference type="Pfam" id="PF08263">
    <property type="entry name" value="LRRNT_2"/>
    <property type="match status" value="1"/>
</dbReference>
<accession>A0AAN7JHF6</accession>
<dbReference type="InterPro" id="IPR011009">
    <property type="entry name" value="Kinase-like_dom_sf"/>
</dbReference>
<comment type="caution">
    <text evidence="16">The sequence shown here is derived from an EMBL/GenBank/DDBJ whole genome shotgun (WGS) entry which is preliminary data.</text>
</comment>
<dbReference type="Pfam" id="PF07714">
    <property type="entry name" value="PK_Tyr_Ser-Thr"/>
    <property type="match status" value="1"/>
</dbReference>
<feature type="compositionally biased region" description="Basic and acidic residues" evidence="12">
    <location>
        <begin position="622"/>
        <end position="636"/>
    </location>
</feature>
<evidence type="ECO:0000256" key="13">
    <source>
        <dbReference type="SAM" id="Phobius"/>
    </source>
</evidence>
<protein>
    <recommendedName>
        <fullName evidence="15">Protein kinase domain-containing protein</fullName>
    </recommendedName>
</protein>
<keyword evidence="7 11" id="KW-0547">Nucleotide-binding</keyword>
<dbReference type="SUPFAM" id="SSF56112">
    <property type="entry name" value="Protein kinase-like (PK-like)"/>
    <property type="match status" value="1"/>
</dbReference>
<dbReference type="InterPro" id="IPR050994">
    <property type="entry name" value="At_inactive_RLKs"/>
</dbReference>
<evidence type="ECO:0000256" key="6">
    <source>
        <dbReference type="ARBA" id="ARBA00022737"/>
    </source>
</evidence>
<dbReference type="Proteomes" id="UP001345219">
    <property type="component" value="Chromosome 1"/>
</dbReference>
<dbReference type="FunFam" id="3.30.200.20:FF:000307">
    <property type="entry name" value="pollen receptor-like kinase 1"/>
    <property type="match status" value="1"/>
</dbReference>
<feature type="region of interest" description="Disordered" evidence="12">
    <location>
        <begin position="676"/>
        <end position="696"/>
    </location>
</feature>
<dbReference type="GO" id="GO:0004672">
    <property type="term" value="F:protein kinase activity"/>
    <property type="evidence" value="ECO:0007669"/>
    <property type="project" value="InterPro"/>
</dbReference>
<evidence type="ECO:0000313" key="17">
    <source>
        <dbReference type="Proteomes" id="UP001345219"/>
    </source>
</evidence>